<proteinExistence type="predicted"/>
<feature type="transmembrane region" description="Helical" evidence="5">
    <location>
        <begin position="119"/>
        <end position="137"/>
    </location>
</feature>
<evidence type="ECO:0000256" key="3">
    <source>
        <dbReference type="ARBA" id="ARBA00022989"/>
    </source>
</evidence>
<dbReference type="GO" id="GO:0005886">
    <property type="term" value="C:plasma membrane"/>
    <property type="evidence" value="ECO:0007669"/>
    <property type="project" value="TreeGrafter"/>
</dbReference>
<feature type="transmembrane region" description="Helical" evidence="5">
    <location>
        <begin position="284"/>
        <end position="302"/>
    </location>
</feature>
<reference evidence="7 8" key="1">
    <citation type="submission" date="2018-11" db="EMBL/GenBank/DDBJ databases">
        <authorList>
            <person name="Da X."/>
        </authorList>
    </citation>
    <scope>NUCLEOTIDE SEQUENCE [LARGE SCALE GENOMIC DNA]</scope>
    <source>
        <strain evidence="7 8">S14-144</strain>
    </source>
</reference>
<protein>
    <submittedName>
        <fullName evidence="7">Sodium:calcium antiporter</fullName>
    </submittedName>
</protein>
<dbReference type="GO" id="GO:0008273">
    <property type="term" value="F:calcium, potassium:sodium antiporter activity"/>
    <property type="evidence" value="ECO:0007669"/>
    <property type="project" value="TreeGrafter"/>
</dbReference>
<feature type="domain" description="Sodium/calcium exchanger membrane region" evidence="6">
    <location>
        <begin position="4"/>
        <end position="155"/>
    </location>
</feature>
<dbReference type="OrthoDB" id="9786081at2"/>
<dbReference type="PANTHER" id="PTHR10846">
    <property type="entry name" value="SODIUM/POTASSIUM/CALCIUM EXCHANGER"/>
    <property type="match status" value="1"/>
</dbReference>
<dbReference type="KEGG" id="nak:EH165_11240"/>
<dbReference type="GO" id="GO:0005262">
    <property type="term" value="F:calcium channel activity"/>
    <property type="evidence" value="ECO:0007669"/>
    <property type="project" value="TreeGrafter"/>
</dbReference>
<feature type="transmembrane region" description="Helical" evidence="5">
    <location>
        <begin position="222"/>
        <end position="245"/>
    </location>
</feature>
<feature type="transmembrane region" description="Helical" evidence="5">
    <location>
        <begin position="182"/>
        <end position="202"/>
    </location>
</feature>
<evidence type="ECO:0000313" key="8">
    <source>
        <dbReference type="Proteomes" id="UP000268084"/>
    </source>
</evidence>
<accession>A0A3G8ZYG2</accession>
<keyword evidence="3 5" id="KW-1133">Transmembrane helix</keyword>
<dbReference type="EMBL" id="CP034170">
    <property type="protein sequence ID" value="AZI58621.1"/>
    <property type="molecule type" value="Genomic_DNA"/>
</dbReference>
<dbReference type="AlphaFoldDB" id="A0A3G8ZYG2"/>
<keyword evidence="2 5" id="KW-0812">Transmembrane</keyword>
<dbReference type="PANTHER" id="PTHR10846:SF8">
    <property type="entry name" value="INNER MEMBRANE PROTEIN YRBG"/>
    <property type="match status" value="1"/>
</dbReference>
<organism evidence="7 8">
    <name type="scientific">Nakamurella antarctica</name>
    <dbReference type="NCBI Taxonomy" id="1902245"/>
    <lineage>
        <taxon>Bacteria</taxon>
        <taxon>Bacillati</taxon>
        <taxon>Actinomycetota</taxon>
        <taxon>Actinomycetes</taxon>
        <taxon>Nakamurellales</taxon>
        <taxon>Nakamurellaceae</taxon>
        <taxon>Nakamurella</taxon>
    </lineage>
</organism>
<feature type="transmembrane region" description="Helical" evidence="5">
    <location>
        <begin position="6"/>
        <end position="26"/>
    </location>
</feature>
<feature type="transmembrane region" description="Helical" evidence="5">
    <location>
        <begin position="75"/>
        <end position="98"/>
    </location>
</feature>
<feature type="transmembrane region" description="Helical" evidence="5">
    <location>
        <begin position="143"/>
        <end position="161"/>
    </location>
</feature>
<dbReference type="Gene3D" id="1.20.1420.30">
    <property type="entry name" value="NCX, central ion-binding region"/>
    <property type="match status" value="2"/>
</dbReference>
<evidence type="ECO:0000259" key="6">
    <source>
        <dbReference type="Pfam" id="PF01699"/>
    </source>
</evidence>
<reference evidence="7 8" key="2">
    <citation type="submission" date="2018-12" db="EMBL/GenBank/DDBJ databases">
        <title>Nakamurella antarcticus sp. nov., isolated from Antarctica South Shetland Islands soil.</title>
        <authorList>
            <person name="Peng F."/>
        </authorList>
    </citation>
    <scope>NUCLEOTIDE SEQUENCE [LARGE SCALE GENOMIC DNA]</scope>
    <source>
        <strain evidence="7 8">S14-144</strain>
    </source>
</reference>
<dbReference type="InterPro" id="IPR004837">
    <property type="entry name" value="NaCa_Exmemb"/>
</dbReference>
<feature type="transmembrane region" description="Helical" evidence="5">
    <location>
        <begin position="309"/>
        <end position="329"/>
    </location>
</feature>
<feature type="domain" description="Sodium/calcium exchanger membrane region" evidence="6">
    <location>
        <begin position="194"/>
        <end position="324"/>
    </location>
</feature>
<gene>
    <name evidence="7" type="ORF">EH165_11240</name>
</gene>
<dbReference type="Proteomes" id="UP000268084">
    <property type="component" value="Chromosome"/>
</dbReference>
<name>A0A3G8ZYG2_9ACTN</name>
<comment type="subcellular location">
    <subcellularLocation>
        <location evidence="1">Membrane</location>
        <topology evidence="1">Multi-pass membrane protein</topology>
    </subcellularLocation>
</comment>
<feature type="transmembrane region" description="Helical" evidence="5">
    <location>
        <begin position="38"/>
        <end position="63"/>
    </location>
</feature>
<dbReference type="InterPro" id="IPR004481">
    <property type="entry name" value="K/Na/Ca-exchanger"/>
</dbReference>
<evidence type="ECO:0000313" key="7">
    <source>
        <dbReference type="EMBL" id="AZI58621.1"/>
    </source>
</evidence>
<keyword evidence="8" id="KW-1185">Reference proteome</keyword>
<evidence type="ECO:0000256" key="2">
    <source>
        <dbReference type="ARBA" id="ARBA00022692"/>
    </source>
</evidence>
<dbReference type="GO" id="GO:0006874">
    <property type="term" value="P:intracellular calcium ion homeostasis"/>
    <property type="evidence" value="ECO:0007669"/>
    <property type="project" value="TreeGrafter"/>
</dbReference>
<evidence type="ECO:0000256" key="1">
    <source>
        <dbReference type="ARBA" id="ARBA00004141"/>
    </source>
</evidence>
<sequence>MFSAISLLIVSAVAIYVACTWFINAVEWLGSRLKMGSIAIGSVLAAVGTALPESVVTFVAVVLGDTPASKEVGVGAAMGGPLVLSTLAYATIGVVLALTSRSLISRPAGGRNVVGDQTWFLVIFALKVALGVLVFSWKPWLGWAFLVAYVVFVVLEVRQASCAGAHRSDELDRLRLQPSRSVPAGWAIGVQTAGTLAVIFVASQVFVAQLENLGPDLGLSPAVVALLFAPVATELPEILNAVIWVRQGKTELAMANIAGSMMIQATIPSALGIGFTPWHFDSSLLIAGTVTLAAVALLMLLGRLRRLTAGALLGGFGIYAGFLTAVLIVN</sequence>
<feature type="transmembrane region" description="Helical" evidence="5">
    <location>
        <begin position="257"/>
        <end position="278"/>
    </location>
</feature>
<evidence type="ECO:0000256" key="5">
    <source>
        <dbReference type="SAM" id="Phobius"/>
    </source>
</evidence>
<evidence type="ECO:0000256" key="4">
    <source>
        <dbReference type="ARBA" id="ARBA00023136"/>
    </source>
</evidence>
<dbReference type="RefSeq" id="WP_124799530.1">
    <property type="nucleotide sequence ID" value="NZ_CP034170.1"/>
</dbReference>
<keyword evidence="4 5" id="KW-0472">Membrane</keyword>
<dbReference type="Pfam" id="PF01699">
    <property type="entry name" value="Na_Ca_ex"/>
    <property type="match status" value="2"/>
</dbReference>
<dbReference type="InterPro" id="IPR044880">
    <property type="entry name" value="NCX_ion-bd_dom_sf"/>
</dbReference>